<dbReference type="Pfam" id="PF00112">
    <property type="entry name" value="Peptidase_C1"/>
    <property type="match status" value="1"/>
</dbReference>
<protein>
    <submittedName>
        <fullName evidence="10">Uncharacterized protein</fullName>
    </submittedName>
</protein>
<dbReference type="PROSITE" id="PS00139">
    <property type="entry name" value="THIOL_PROTEASE_CYS"/>
    <property type="match status" value="1"/>
</dbReference>
<sequence>MWLSYILFLSAALVAHGKSVVKDDYDEDTPALEWPESYSFQATRVYLLAGFSENYQMWRTPKTSRIDYNDGAVKSIVSRKTKYGVQYEIHPESDRDGNTELVCNKLKGNVFHRIKPKDILPDVDDYDFEEVGQELMYDKDTTKFWAEQKEINVEKQYILWAMYDDDVEAWIPVRYEEKEYNTWLGTLDKHEIWEFTNFETDVDEDAFDADEYCENARSYTMKDEAVTEGLLFLSPENDAHVEHAFGTFKKKHNKNYFEGEHEMRKTIFRKNMRLITQTNRKNLGYKLAINQFADRSPAEMIKHKGLQARPRGKVGTVPFPYTKAELDELANNLPKEYDTRMYGLVTPVKNQETCGSCWTFGTTASMEGALARSTGRLVTLSNQALVDCAWGFGASGCDGGTDNAAYEWMMAFGMPTEAEYGQYTNSDGFCRIENMTKTFPIRGYTDVSPFSINALKVALVNHGPLSVSVNVNDAFALYSSGIFYDASCEPTSLNHEVTLVGYGEDNGQTFWILKNSWGKKWGVDGYMHISALDNTCGVTTEPTYVVL</sequence>
<dbReference type="GO" id="GO:0006508">
    <property type="term" value="P:proteolysis"/>
    <property type="evidence" value="ECO:0007669"/>
    <property type="project" value="UniProtKB-KW"/>
</dbReference>
<keyword evidence="2" id="KW-0645">Protease</keyword>
<evidence type="ECO:0000256" key="5">
    <source>
        <dbReference type="ARBA" id="ARBA00023145"/>
    </source>
</evidence>
<accession>A0ABD0TFI6</accession>
<dbReference type="PRINTS" id="PR00705">
    <property type="entry name" value="PAPAIN"/>
</dbReference>
<keyword evidence="4" id="KW-0788">Thiol protease</keyword>
<dbReference type="InterPro" id="IPR025661">
    <property type="entry name" value="Pept_asp_AS"/>
</dbReference>
<dbReference type="FunFam" id="3.90.70.10:FF:000332">
    <property type="entry name" value="Cathepsin L1"/>
    <property type="match status" value="1"/>
</dbReference>
<dbReference type="SUPFAM" id="SSF54001">
    <property type="entry name" value="Cysteine proteinases"/>
    <property type="match status" value="1"/>
</dbReference>
<feature type="domain" description="Cathepsin propeptide inhibitor" evidence="9">
    <location>
        <begin position="245"/>
        <end position="300"/>
    </location>
</feature>
<dbReference type="AlphaFoldDB" id="A0ABD0TFI6"/>
<dbReference type="InterPro" id="IPR013201">
    <property type="entry name" value="Prot_inhib_I29"/>
</dbReference>
<dbReference type="InterPro" id="IPR038765">
    <property type="entry name" value="Papain-like_cys_pep_sf"/>
</dbReference>
<evidence type="ECO:0000256" key="7">
    <source>
        <dbReference type="SAM" id="SignalP"/>
    </source>
</evidence>
<evidence type="ECO:0000256" key="2">
    <source>
        <dbReference type="ARBA" id="ARBA00022670"/>
    </source>
</evidence>
<gene>
    <name evidence="10" type="ORF">ABMA28_014098</name>
</gene>
<dbReference type="Proteomes" id="UP001549921">
    <property type="component" value="Unassembled WGS sequence"/>
</dbReference>
<evidence type="ECO:0000256" key="6">
    <source>
        <dbReference type="ARBA" id="ARBA00023157"/>
    </source>
</evidence>
<feature type="chain" id="PRO_5044854914" evidence="7">
    <location>
        <begin position="18"/>
        <end position="547"/>
    </location>
</feature>
<reference evidence="10 11" key="1">
    <citation type="submission" date="2024-06" db="EMBL/GenBank/DDBJ databases">
        <title>A chromosome-level genome assembly of beet webworm, Loxostege sticticalis.</title>
        <authorList>
            <person name="Zhang Y."/>
        </authorList>
    </citation>
    <scope>NUCLEOTIDE SEQUENCE [LARGE SCALE GENOMIC DNA]</scope>
    <source>
        <strain evidence="10">AQ028</strain>
        <tissue evidence="10">Male pupae</tissue>
    </source>
</reference>
<dbReference type="Gene3D" id="3.90.70.10">
    <property type="entry name" value="Cysteine proteinases"/>
    <property type="match status" value="1"/>
</dbReference>
<organism evidence="10 11">
    <name type="scientific">Loxostege sticticalis</name>
    <name type="common">Beet webworm moth</name>
    <dbReference type="NCBI Taxonomy" id="481309"/>
    <lineage>
        <taxon>Eukaryota</taxon>
        <taxon>Metazoa</taxon>
        <taxon>Ecdysozoa</taxon>
        <taxon>Arthropoda</taxon>
        <taxon>Hexapoda</taxon>
        <taxon>Insecta</taxon>
        <taxon>Pterygota</taxon>
        <taxon>Neoptera</taxon>
        <taxon>Endopterygota</taxon>
        <taxon>Lepidoptera</taxon>
        <taxon>Glossata</taxon>
        <taxon>Ditrysia</taxon>
        <taxon>Pyraloidea</taxon>
        <taxon>Crambidae</taxon>
        <taxon>Pyraustinae</taxon>
        <taxon>Loxostege</taxon>
    </lineage>
</organism>
<evidence type="ECO:0000313" key="10">
    <source>
        <dbReference type="EMBL" id="KAL0841859.1"/>
    </source>
</evidence>
<keyword evidence="7" id="KW-0732">Signal</keyword>
<name>A0ABD0TFI6_LOXSC</name>
<dbReference type="PANTHER" id="PTHR12411">
    <property type="entry name" value="CYSTEINE PROTEASE FAMILY C1-RELATED"/>
    <property type="match status" value="1"/>
</dbReference>
<evidence type="ECO:0000259" key="9">
    <source>
        <dbReference type="SMART" id="SM00848"/>
    </source>
</evidence>
<comment type="caution">
    <text evidence="10">The sequence shown here is derived from an EMBL/GenBank/DDBJ whole genome shotgun (WGS) entry which is preliminary data.</text>
</comment>
<dbReference type="InterPro" id="IPR000668">
    <property type="entry name" value="Peptidase_C1A_C"/>
</dbReference>
<dbReference type="PROSITE" id="PS00639">
    <property type="entry name" value="THIOL_PROTEASE_HIS"/>
    <property type="match status" value="1"/>
</dbReference>
<dbReference type="EMBL" id="JBEDNZ010000005">
    <property type="protein sequence ID" value="KAL0841859.1"/>
    <property type="molecule type" value="Genomic_DNA"/>
</dbReference>
<feature type="domain" description="Peptidase C1A papain C-terminal" evidence="8">
    <location>
        <begin position="333"/>
        <end position="546"/>
    </location>
</feature>
<dbReference type="PROSITE" id="PS00640">
    <property type="entry name" value="THIOL_PROTEASE_ASN"/>
    <property type="match status" value="1"/>
</dbReference>
<feature type="signal peptide" evidence="7">
    <location>
        <begin position="1"/>
        <end position="17"/>
    </location>
</feature>
<dbReference type="SMART" id="SM00645">
    <property type="entry name" value="Pept_C1"/>
    <property type="match status" value="1"/>
</dbReference>
<dbReference type="SMART" id="SM00848">
    <property type="entry name" value="Inhibitor_I29"/>
    <property type="match status" value="1"/>
</dbReference>
<evidence type="ECO:0000259" key="8">
    <source>
        <dbReference type="SMART" id="SM00645"/>
    </source>
</evidence>
<comment type="similarity">
    <text evidence="1">Belongs to the peptidase C1 family.</text>
</comment>
<dbReference type="GO" id="GO:0008234">
    <property type="term" value="F:cysteine-type peptidase activity"/>
    <property type="evidence" value="ECO:0007669"/>
    <property type="project" value="UniProtKB-KW"/>
</dbReference>
<dbReference type="InterPro" id="IPR039417">
    <property type="entry name" value="Peptidase_C1A_papain-like"/>
</dbReference>
<dbReference type="InterPro" id="IPR000169">
    <property type="entry name" value="Pept_cys_AS"/>
</dbReference>
<evidence type="ECO:0000313" key="11">
    <source>
        <dbReference type="Proteomes" id="UP001549921"/>
    </source>
</evidence>
<dbReference type="Pfam" id="PF08246">
    <property type="entry name" value="Inhibitor_I29"/>
    <property type="match status" value="1"/>
</dbReference>
<evidence type="ECO:0000256" key="4">
    <source>
        <dbReference type="ARBA" id="ARBA00022807"/>
    </source>
</evidence>
<keyword evidence="3" id="KW-0378">Hydrolase</keyword>
<dbReference type="InterPro" id="IPR025660">
    <property type="entry name" value="Pept_his_AS"/>
</dbReference>
<keyword evidence="6" id="KW-1015">Disulfide bond</keyword>
<dbReference type="CDD" id="cd02248">
    <property type="entry name" value="Peptidase_C1A"/>
    <property type="match status" value="1"/>
</dbReference>
<evidence type="ECO:0000256" key="1">
    <source>
        <dbReference type="ARBA" id="ARBA00008455"/>
    </source>
</evidence>
<keyword evidence="5" id="KW-0865">Zymogen</keyword>
<evidence type="ECO:0000256" key="3">
    <source>
        <dbReference type="ARBA" id="ARBA00022801"/>
    </source>
</evidence>
<proteinExistence type="inferred from homology"/>
<dbReference type="InterPro" id="IPR013128">
    <property type="entry name" value="Peptidase_C1A"/>
</dbReference>